<reference evidence="2 3" key="1">
    <citation type="submission" date="2017-09" db="EMBL/GenBank/DDBJ databases">
        <authorList>
            <person name="Ehlers B."/>
            <person name="Leendertz F.H."/>
        </authorList>
    </citation>
    <scope>NUCLEOTIDE SEQUENCE [LARGE SCALE GENOMIC DNA]</scope>
</reference>
<feature type="region of interest" description="Disordered" evidence="1">
    <location>
        <begin position="149"/>
        <end position="181"/>
    </location>
</feature>
<organism evidence="2 3">
    <name type="scientific">Pseudomonas phage tabernarius</name>
    <dbReference type="NCBI Taxonomy" id="2048978"/>
    <lineage>
        <taxon>Viruses</taxon>
        <taxon>Duplodnaviria</taxon>
        <taxon>Heunggongvirae</taxon>
        <taxon>Uroviricota</taxon>
        <taxon>Caudoviricetes</taxon>
        <taxon>Lindbergviridae</taxon>
        <taxon>Tabernariusvirus</taxon>
        <taxon>Tabernariusvirus tabernarius</taxon>
    </lineage>
</organism>
<evidence type="ECO:0000313" key="2">
    <source>
        <dbReference type="EMBL" id="ATW57935.1"/>
    </source>
</evidence>
<gene>
    <name evidence="2" type="ORF">CNR33_00089</name>
</gene>
<protein>
    <submittedName>
        <fullName evidence="2">Uncharacterized protein</fullName>
    </submittedName>
</protein>
<feature type="compositionally biased region" description="Pro residues" evidence="1">
    <location>
        <begin position="171"/>
        <end position="181"/>
    </location>
</feature>
<proteinExistence type="predicted"/>
<evidence type="ECO:0000256" key="1">
    <source>
        <dbReference type="SAM" id="MobiDB-lite"/>
    </source>
</evidence>
<dbReference type="OrthoDB" id="9973at10239"/>
<sequence length="181" mass="20493">MSDDVTKYPADHPFHLRNTPEVELFSRGDFTEFNQQAFRNFADSRIEGYSRVVSLRMCFGSNFVFGNETAAYCFAIEANPYYKKQYDKKVEALELKKAWNPKVSMVALKQLIRDDFVKDNVRMAAIKEANVLAEVTFVDEKGNTRAVRGMDDFYSDNSGKTGDDGAAIPEHTPPVPSDTTH</sequence>
<evidence type="ECO:0000313" key="3">
    <source>
        <dbReference type="Proteomes" id="UP000241090"/>
    </source>
</evidence>
<dbReference type="EMBL" id="MG018926">
    <property type="protein sequence ID" value="ATW57935.1"/>
    <property type="molecule type" value="Genomic_DNA"/>
</dbReference>
<name>A0A2H4P6Y6_9CAUD</name>
<dbReference type="Proteomes" id="UP000241090">
    <property type="component" value="Segment"/>
</dbReference>
<keyword evidence="3" id="KW-1185">Reference proteome</keyword>
<accession>A0A2H4P6Y6</accession>